<accession>A0AAW3I5L4</accession>
<evidence type="ECO:0000313" key="1">
    <source>
        <dbReference type="EMBL" id="KNE28165.1"/>
    </source>
</evidence>
<sequence>MGKASPALVTFDAGLLSPMLGARIDQAKYQSGCSDLKNFIPKVQGPAVRRGGTRYVSPVKNGDRRTWLVKFQVSETITYMLEFGHLYIRFYANRGQLVSGGVPVEIASPYTSADLTAEDGTCRIRVAQSADTMYIFHRSYKPRKLLRQGPTSFSLQMIELTGGPFQETNTNKSLVINVSGEAGSGAMSSNFDIFTPQHVGSLFYLETQDLSSVKPWAVHQRAEVNFMRRVDNRVYECTAVGTGTDPGPVTGNVTPTHTEGKAWDGDGFDIADDQLGPIGVEWRYLHSGYGVVLITGFTDGQHVSITVMDRIPADVVNNGTYKWSEGVFSDLDGWPEHGAFWRERLVLARDRRVTMSVSSDFENFSPKIGGEVTADSGIVLTLNARRINRILWLVESDDLIIGTNGDEWIVGPTQSTQPLGPANIRAAKRTDYGSKSIQPAEVGGRILFAQASGKKLRDYQYDYAQDNYQSSDTTKLSDNITVGARTETPTGGPTTVMSGLIDLTYSQEPDSVIWAARADGTLLGLTYDREPERSDVGAWHPHPLVNGMVESVESMPSPDGTEDDLWMIVRRVIDGEVVRYVEYLRQPLGYSEAAVEAFYVDCGLTYRGTPATTISGLAHLEGEVVDVLVDGATHPQQTVAGGQITLQNAGSIVHVGLPAPCALETMRLEAGAADGTAQGKTKRITNVVLRFHRSLGGKAGTSDSYLADIEIRTPQDAMDEAVPLLSGDTEPISWEGGYGTSGMMRYENNQPLPVALLGIFPIVHTQDDR</sequence>
<organism evidence="1 2">
    <name type="scientific">Achromobacter spanius</name>
    <dbReference type="NCBI Taxonomy" id="217203"/>
    <lineage>
        <taxon>Bacteria</taxon>
        <taxon>Pseudomonadati</taxon>
        <taxon>Pseudomonadota</taxon>
        <taxon>Betaproteobacteria</taxon>
        <taxon>Burkholderiales</taxon>
        <taxon>Alcaligenaceae</taxon>
        <taxon>Achromobacter</taxon>
    </lineage>
</organism>
<reference evidence="1 2" key="1">
    <citation type="submission" date="2015-07" db="EMBL/GenBank/DDBJ databases">
        <title>Draft genome of Achromobacter spanius.</title>
        <authorList>
            <person name="Wang X."/>
        </authorList>
    </citation>
    <scope>NUCLEOTIDE SEQUENCE [LARGE SCALE GENOMIC DNA]</scope>
    <source>
        <strain evidence="1 2">CGMCC9173</strain>
    </source>
</reference>
<dbReference type="Proteomes" id="UP000037511">
    <property type="component" value="Unassembled WGS sequence"/>
</dbReference>
<proteinExistence type="predicted"/>
<dbReference type="RefSeq" id="WP_050446328.1">
    <property type="nucleotide sequence ID" value="NZ_LGVG01000008.1"/>
</dbReference>
<name>A0AAW3I5L4_9BURK</name>
<evidence type="ECO:0000313" key="2">
    <source>
        <dbReference type="Proteomes" id="UP000037511"/>
    </source>
</evidence>
<protein>
    <recommendedName>
        <fullName evidence="3">Ubiquitin-activating enzyme E1 FCCH domain-containing protein</fullName>
    </recommendedName>
</protein>
<dbReference type="AlphaFoldDB" id="A0AAW3I5L4"/>
<dbReference type="EMBL" id="LGVG01000008">
    <property type="protein sequence ID" value="KNE28165.1"/>
    <property type="molecule type" value="Genomic_DNA"/>
</dbReference>
<gene>
    <name evidence="1" type="ORF">AFM18_08340</name>
</gene>
<evidence type="ECO:0008006" key="3">
    <source>
        <dbReference type="Google" id="ProtNLM"/>
    </source>
</evidence>
<comment type="caution">
    <text evidence="1">The sequence shown here is derived from an EMBL/GenBank/DDBJ whole genome shotgun (WGS) entry which is preliminary data.</text>
</comment>